<keyword evidence="2" id="KW-1185">Reference proteome</keyword>
<reference evidence="1" key="2">
    <citation type="submission" date="2020-11" db="EMBL/GenBank/DDBJ databases">
        <authorList>
            <person name="McCartney M.A."/>
            <person name="Auch B."/>
            <person name="Kono T."/>
            <person name="Mallez S."/>
            <person name="Becker A."/>
            <person name="Gohl D.M."/>
            <person name="Silverstein K.A.T."/>
            <person name="Koren S."/>
            <person name="Bechman K.B."/>
            <person name="Herman A."/>
            <person name="Abrahante J.E."/>
            <person name="Garbe J."/>
        </authorList>
    </citation>
    <scope>NUCLEOTIDE SEQUENCE</scope>
    <source>
        <strain evidence="1">Duluth1</strain>
        <tissue evidence="1">Whole animal</tissue>
    </source>
</reference>
<evidence type="ECO:0000313" key="1">
    <source>
        <dbReference type="EMBL" id="KAH3703745.1"/>
    </source>
</evidence>
<gene>
    <name evidence="1" type="ORF">DPMN_078790</name>
</gene>
<evidence type="ECO:0000313" key="2">
    <source>
        <dbReference type="Proteomes" id="UP000828390"/>
    </source>
</evidence>
<dbReference type="AlphaFoldDB" id="A0A9D3YRT9"/>
<accession>A0A9D3YRT9</accession>
<protein>
    <submittedName>
        <fullName evidence="1">Uncharacterized protein</fullName>
    </submittedName>
</protein>
<sequence length="109" mass="12254">MKTNDAAITETLDDEQFHNAFVRPTVVTVNYADRNATIPVIIYNVTASPIKIKARQSLCKLSEVEVLREAPVLEPLTAAIQAETAHEKKRKANVKQLSNNMESFYNRPI</sequence>
<name>A0A9D3YRT9_DREPO</name>
<dbReference type="Proteomes" id="UP000828390">
    <property type="component" value="Unassembled WGS sequence"/>
</dbReference>
<comment type="caution">
    <text evidence="1">The sequence shown here is derived from an EMBL/GenBank/DDBJ whole genome shotgun (WGS) entry which is preliminary data.</text>
</comment>
<proteinExistence type="predicted"/>
<organism evidence="1 2">
    <name type="scientific">Dreissena polymorpha</name>
    <name type="common">Zebra mussel</name>
    <name type="synonym">Mytilus polymorpha</name>
    <dbReference type="NCBI Taxonomy" id="45954"/>
    <lineage>
        <taxon>Eukaryota</taxon>
        <taxon>Metazoa</taxon>
        <taxon>Spiralia</taxon>
        <taxon>Lophotrochozoa</taxon>
        <taxon>Mollusca</taxon>
        <taxon>Bivalvia</taxon>
        <taxon>Autobranchia</taxon>
        <taxon>Heteroconchia</taxon>
        <taxon>Euheterodonta</taxon>
        <taxon>Imparidentia</taxon>
        <taxon>Neoheterodontei</taxon>
        <taxon>Myida</taxon>
        <taxon>Dreissenoidea</taxon>
        <taxon>Dreissenidae</taxon>
        <taxon>Dreissena</taxon>
    </lineage>
</organism>
<dbReference type="EMBL" id="JAIWYP010000015">
    <property type="protein sequence ID" value="KAH3703745.1"/>
    <property type="molecule type" value="Genomic_DNA"/>
</dbReference>
<reference evidence="1" key="1">
    <citation type="journal article" date="2019" name="bioRxiv">
        <title>The Genome of the Zebra Mussel, Dreissena polymorpha: A Resource for Invasive Species Research.</title>
        <authorList>
            <person name="McCartney M.A."/>
            <person name="Auch B."/>
            <person name="Kono T."/>
            <person name="Mallez S."/>
            <person name="Zhang Y."/>
            <person name="Obille A."/>
            <person name="Becker A."/>
            <person name="Abrahante J.E."/>
            <person name="Garbe J."/>
            <person name="Badalamenti J.P."/>
            <person name="Herman A."/>
            <person name="Mangelson H."/>
            <person name="Liachko I."/>
            <person name="Sullivan S."/>
            <person name="Sone E.D."/>
            <person name="Koren S."/>
            <person name="Silverstein K.A.T."/>
            <person name="Beckman K.B."/>
            <person name="Gohl D.M."/>
        </authorList>
    </citation>
    <scope>NUCLEOTIDE SEQUENCE</scope>
    <source>
        <strain evidence="1">Duluth1</strain>
        <tissue evidence="1">Whole animal</tissue>
    </source>
</reference>